<feature type="transmembrane region" description="Helical" evidence="1">
    <location>
        <begin position="110"/>
        <end position="129"/>
    </location>
</feature>
<feature type="transmembrane region" description="Helical" evidence="1">
    <location>
        <begin position="21"/>
        <end position="40"/>
    </location>
</feature>
<dbReference type="RefSeq" id="WP_070070613.1">
    <property type="nucleotide sequence ID" value="NZ_VXKN01000005.1"/>
</dbReference>
<gene>
    <name evidence="2" type="ORF">BJI46_14420</name>
</gene>
<keyword evidence="1" id="KW-1133">Transmembrane helix</keyword>
<keyword evidence="1" id="KW-0472">Membrane</keyword>
<keyword evidence="3" id="KW-1185">Reference proteome</keyword>
<proteinExistence type="predicted"/>
<evidence type="ECO:0000256" key="1">
    <source>
        <dbReference type="SAM" id="Phobius"/>
    </source>
</evidence>
<comment type="caution">
    <text evidence="2">The sequence shown here is derived from an EMBL/GenBank/DDBJ whole genome shotgun (WGS) entry which is preliminary data.</text>
</comment>
<dbReference type="STRING" id="1262585.BJI46_14420"/>
<evidence type="ECO:0000313" key="2">
    <source>
        <dbReference type="EMBL" id="OEY93253.1"/>
    </source>
</evidence>
<accession>A0A1E7R1S2</accession>
<keyword evidence="1" id="KW-0812">Transmembrane</keyword>
<name>A0A1E7R1S2_9GAMM</name>
<evidence type="ECO:0000313" key="3">
    <source>
        <dbReference type="Proteomes" id="UP000185895"/>
    </source>
</evidence>
<dbReference type="EMBL" id="MKKK01000054">
    <property type="protein sequence ID" value="OEY93253.1"/>
    <property type="molecule type" value="Genomic_DNA"/>
</dbReference>
<feature type="transmembrane region" description="Helical" evidence="1">
    <location>
        <begin position="46"/>
        <end position="64"/>
    </location>
</feature>
<reference evidence="2 3" key="1">
    <citation type="submission" date="2016-09" db="EMBL/GenBank/DDBJ databases">
        <authorList>
            <person name="Capua I."/>
            <person name="De Benedictis P."/>
            <person name="Joannis T."/>
            <person name="Lombin L.H."/>
            <person name="Cattoli G."/>
        </authorList>
    </citation>
    <scope>NUCLEOTIDE SEQUENCE [LARGE SCALE GENOMIC DNA]</scope>
    <source>
        <strain evidence="2 3">ANC 4671</strain>
    </source>
</reference>
<feature type="transmembrane region" description="Helical" evidence="1">
    <location>
        <begin position="71"/>
        <end position="90"/>
    </location>
</feature>
<protein>
    <submittedName>
        <fullName evidence="2">Uncharacterized protein</fullName>
    </submittedName>
</protein>
<sequence>MILAALTKINLSPKWQKSLNFILIFATFMLCLHAAYFAMIGGSGFFFFYDLGILIFVIAHIQHATSKIPKILALILFIVLLIILILGYGINFWTIAVAGYACLGIVAFRQYSFAFKNMLIIMILIILAYHQHHNLIMLKQHYAQYHTGESWQQFGAL</sequence>
<dbReference type="Proteomes" id="UP000185895">
    <property type="component" value="Unassembled WGS sequence"/>
</dbReference>
<organism evidence="2 3">
    <name type="scientific">Acinetobacter qingfengensis</name>
    <dbReference type="NCBI Taxonomy" id="1262585"/>
    <lineage>
        <taxon>Bacteria</taxon>
        <taxon>Pseudomonadati</taxon>
        <taxon>Pseudomonadota</taxon>
        <taxon>Gammaproteobacteria</taxon>
        <taxon>Moraxellales</taxon>
        <taxon>Moraxellaceae</taxon>
        <taxon>Acinetobacter</taxon>
    </lineage>
</organism>
<dbReference type="AlphaFoldDB" id="A0A1E7R1S2"/>